<organism evidence="1 2">
    <name type="scientific">Marinomonas algarum</name>
    <dbReference type="NCBI Taxonomy" id="2883105"/>
    <lineage>
        <taxon>Bacteria</taxon>
        <taxon>Pseudomonadati</taxon>
        <taxon>Pseudomonadota</taxon>
        <taxon>Gammaproteobacteria</taxon>
        <taxon>Oceanospirillales</taxon>
        <taxon>Oceanospirillaceae</taxon>
        <taxon>Marinomonas</taxon>
    </lineage>
</organism>
<proteinExistence type="predicted"/>
<keyword evidence="2" id="KW-1185">Reference proteome</keyword>
<dbReference type="RefSeq" id="WP_226755499.1">
    <property type="nucleotide sequence ID" value="NZ_JAJATW010000043.1"/>
</dbReference>
<sequence>MKKVFFISQSEAEKLSPVEGAAIVSIVDPDKQPANLGAWEHIHRDSFYDGGYSEGTIRTMKSAFRKNYSSYIDSSQAERLSAFLDGLVASGANQIFVHCYYGESRSGAVAMYLRDKHGFTPNKPIEKPNRTVYDLLCNPTKFELLIQSYEVQDVDKKTPFHLKLWSLLLVAVGIKK</sequence>
<dbReference type="AlphaFoldDB" id="A0A9X1RW52"/>
<dbReference type="PROSITE" id="PS00383">
    <property type="entry name" value="TYR_PHOSPHATASE_1"/>
    <property type="match status" value="1"/>
</dbReference>
<dbReference type="SUPFAM" id="SSF52799">
    <property type="entry name" value="(Phosphotyrosine protein) phosphatases II"/>
    <property type="match status" value="1"/>
</dbReference>
<evidence type="ECO:0000313" key="2">
    <source>
        <dbReference type="Proteomes" id="UP001139095"/>
    </source>
</evidence>
<comment type="caution">
    <text evidence="1">The sequence shown here is derived from an EMBL/GenBank/DDBJ whole genome shotgun (WGS) entry which is preliminary data.</text>
</comment>
<protein>
    <recommendedName>
        <fullName evidence="3">Dual specificity protein phosphatase family protein</fullName>
    </recommendedName>
</protein>
<dbReference type="InterPro" id="IPR029021">
    <property type="entry name" value="Prot-tyrosine_phosphatase-like"/>
</dbReference>
<name>A0A9X1RW52_9GAMM</name>
<accession>A0A9X1RW52</accession>
<dbReference type="Gene3D" id="3.90.190.10">
    <property type="entry name" value="Protein tyrosine phosphatase superfamily"/>
    <property type="match status" value="1"/>
</dbReference>
<dbReference type="InterPro" id="IPR016130">
    <property type="entry name" value="Tyr_Pase_AS"/>
</dbReference>
<evidence type="ECO:0008006" key="3">
    <source>
        <dbReference type="Google" id="ProtNLM"/>
    </source>
</evidence>
<evidence type="ECO:0000313" key="1">
    <source>
        <dbReference type="EMBL" id="MCB5163162.1"/>
    </source>
</evidence>
<gene>
    <name evidence="1" type="ORF">LG368_14960</name>
</gene>
<dbReference type="EMBL" id="JAJATW010000043">
    <property type="protein sequence ID" value="MCB5163162.1"/>
    <property type="molecule type" value="Genomic_DNA"/>
</dbReference>
<reference evidence="1" key="1">
    <citation type="submission" date="2021-10" db="EMBL/GenBank/DDBJ databases">
        <title>Marinomonas pontica sp. nov., isolated from the Black Sea.</title>
        <authorList>
            <person name="Zhao L.-H."/>
            <person name="Xue J.-H."/>
        </authorList>
    </citation>
    <scope>NUCLEOTIDE SEQUENCE</scope>
    <source>
        <strain evidence="1">E8</strain>
    </source>
</reference>
<dbReference type="Proteomes" id="UP001139095">
    <property type="component" value="Unassembled WGS sequence"/>
</dbReference>